<dbReference type="PANTHER" id="PTHR23022">
    <property type="entry name" value="TRANSPOSABLE ELEMENT-RELATED"/>
    <property type="match status" value="1"/>
</dbReference>
<keyword evidence="4" id="KW-1185">Reference proteome</keyword>
<accession>A0A087TNB9</accession>
<organism evidence="3 4">
    <name type="scientific">Stegodyphus mimosarum</name>
    <name type="common">African social velvet spider</name>
    <dbReference type="NCBI Taxonomy" id="407821"/>
    <lineage>
        <taxon>Eukaryota</taxon>
        <taxon>Metazoa</taxon>
        <taxon>Ecdysozoa</taxon>
        <taxon>Arthropoda</taxon>
        <taxon>Chelicerata</taxon>
        <taxon>Arachnida</taxon>
        <taxon>Araneae</taxon>
        <taxon>Araneomorphae</taxon>
        <taxon>Entelegynae</taxon>
        <taxon>Eresoidea</taxon>
        <taxon>Eresidae</taxon>
        <taxon>Stegodyphus</taxon>
    </lineage>
</organism>
<evidence type="ECO:0000313" key="3">
    <source>
        <dbReference type="EMBL" id="KFM66608.1"/>
    </source>
</evidence>
<dbReference type="GO" id="GO:0003677">
    <property type="term" value="F:DNA binding"/>
    <property type="evidence" value="ECO:0007669"/>
    <property type="project" value="InterPro"/>
</dbReference>
<dbReference type="InterPro" id="IPR009057">
    <property type="entry name" value="Homeodomain-like_sf"/>
</dbReference>
<dbReference type="Pfam" id="PF01498">
    <property type="entry name" value="HTH_Tnp_Tc3_2"/>
    <property type="match status" value="1"/>
</dbReference>
<dbReference type="GO" id="GO:0015074">
    <property type="term" value="P:DNA integration"/>
    <property type="evidence" value="ECO:0007669"/>
    <property type="project" value="InterPro"/>
</dbReference>
<proteinExistence type="predicted"/>
<dbReference type="PANTHER" id="PTHR23022:SF135">
    <property type="entry name" value="SI:DKEY-77F5.3"/>
    <property type="match status" value="1"/>
</dbReference>
<reference evidence="3 4" key="1">
    <citation type="submission" date="2013-11" db="EMBL/GenBank/DDBJ databases">
        <title>Genome sequencing of Stegodyphus mimosarum.</title>
        <authorList>
            <person name="Bechsgaard J."/>
        </authorList>
    </citation>
    <scope>NUCLEOTIDE SEQUENCE [LARGE SCALE GENOMIC DNA]</scope>
</reference>
<evidence type="ECO:0000259" key="2">
    <source>
        <dbReference type="Pfam" id="PF01498"/>
    </source>
</evidence>
<protein>
    <submittedName>
        <fullName evidence="3">Transposable element Tcb1 transposase</fullName>
    </submittedName>
</protein>
<comment type="subcellular location">
    <subcellularLocation>
        <location evidence="1">Nucleus</location>
    </subcellularLocation>
</comment>
<dbReference type="Proteomes" id="UP000054359">
    <property type="component" value="Unassembled WGS sequence"/>
</dbReference>
<dbReference type="InterPro" id="IPR002492">
    <property type="entry name" value="Transposase_Tc1-like"/>
</dbReference>
<gene>
    <name evidence="3" type="ORF">X975_15352</name>
</gene>
<dbReference type="AlphaFoldDB" id="A0A087TNB9"/>
<evidence type="ECO:0000256" key="1">
    <source>
        <dbReference type="ARBA" id="ARBA00004123"/>
    </source>
</evidence>
<name>A0A087TNB9_STEMI</name>
<sequence length="297" mass="34328">MFVFHTNLQFYSNLDEMCNNRIVVIPRTHLDDFLCGRIIGRLECEPTQLEVSDELGIAQSVISRLSQRFQDDGNVSRRYSTGRPRVTTPNEDRYLAVTAKRNRWSTASDQSRQLSSAAGTTVSRQTVYRRLGQIGIYARRPVRCVPLTATHCRLRLAWSREHALWTPQQWACVIFSHESRFSLQSNSRRTFIQRAPDTRYHQENIIERHRYGGAGVLVWGGIVLGSRTVLHVHIGTMTSQMYRDVILEQHVRLFRGAMSAQFVFMDDNARPHRANIVSECLQSEDITRMDWPAFSRT</sequence>
<dbReference type="OrthoDB" id="4843387at2759"/>
<dbReference type="EMBL" id="KK116024">
    <property type="protein sequence ID" value="KFM66608.1"/>
    <property type="molecule type" value="Genomic_DNA"/>
</dbReference>
<dbReference type="GO" id="GO:0006313">
    <property type="term" value="P:DNA transposition"/>
    <property type="evidence" value="ECO:0007669"/>
    <property type="project" value="InterPro"/>
</dbReference>
<dbReference type="InterPro" id="IPR036397">
    <property type="entry name" value="RNaseH_sf"/>
</dbReference>
<dbReference type="InterPro" id="IPR052338">
    <property type="entry name" value="Transposase_5"/>
</dbReference>
<feature type="domain" description="Transposase Tc1-like" evidence="2">
    <location>
        <begin position="92"/>
        <end position="162"/>
    </location>
</feature>
<dbReference type="SUPFAM" id="SSF46689">
    <property type="entry name" value="Homeodomain-like"/>
    <property type="match status" value="1"/>
</dbReference>
<dbReference type="Gene3D" id="3.30.420.10">
    <property type="entry name" value="Ribonuclease H-like superfamily/Ribonuclease H"/>
    <property type="match status" value="1"/>
</dbReference>
<feature type="non-terminal residue" evidence="3">
    <location>
        <position position="297"/>
    </location>
</feature>
<dbReference type="GO" id="GO:0005634">
    <property type="term" value="C:nucleus"/>
    <property type="evidence" value="ECO:0007669"/>
    <property type="project" value="UniProtKB-SubCell"/>
</dbReference>
<evidence type="ECO:0000313" key="4">
    <source>
        <dbReference type="Proteomes" id="UP000054359"/>
    </source>
</evidence>